<feature type="domain" description="KRAB" evidence="1">
    <location>
        <begin position="6"/>
        <end position="73"/>
    </location>
</feature>
<proteinExistence type="predicted"/>
<dbReference type="GO" id="GO:0006355">
    <property type="term" value="P:regulation of DNA-templated transcription"/>
    <property type="evidence" value="ECO:0007669"/>
    <property type="project" value="InterPro"/>
</dbReference>
<evidence type="ECO:0000259" key="1">
    <source>
        <dbReference type="PROSITE" id="PS50805"/>
    </source>
</evidence>
<dbReference type="Pfam" id="PF01352">
    <property type="entry name" value="KRAB"/>
    <property type="match status" value="1"/>
</dbReference>
<reference evidence="2" key="1">
    <citation type="submission" date="2019-03" db="EMBL/GenBank/DDBJ databases">
        <title>Genome sequencing and reference-guided assembly of Black Bengal Goat (Capra hircus).</title>
        <authorList>
            <person name="Siddiki A.Z."/>
            <person name="Baten A."/>
            <person name="Billah M."/>
            <person name="Alam M.A.U."/>
            <person name="Shawrob K.S.M."/>
            <person name="Saha S."/>
            <person name="Chowdhury M."/>
            <person name="Rahman A.H."/>
            <person name="Stear M."/>
            <person name="Miah G."/>
            <person name="Das G.B."/>
            <person name="Hossain M.M."/>
            <person name="Kumkum M."/>
            <person name="Islam M.S."/>
            <person name="Mollah A.M."/>
            <person name="Ahsan A."/>
            <person name="Tusar F."/>
            <person name="Khan M.K.I."/>
        </authorList>
    </citation>
    <scope>NUCLEOTIDE SEQUENCE [LARGE SCALE GENOMIC DNA]</scope>
</reference>
<accession>A0A8C2RCB0</accession>
<dbReference type="InterPro" id="IPR036051">
    <property type="entry name" value="KRAB_dom_sf"/>
</dbReference>
<dbReference type="SMART" id="SM00349">
    <property type="entry name" value="KRAB"/>
    <property type="match status" value="1"/>
</dbReference>
<dbReference type="PROSITE" id="PS50805">
    <property type="entry name" value="KRAB"/>
    <property type="match status" value="1"/>
</dbReference>
<protein>
    <recommendedName>
        <fullName evidence="1">KRAB domain-containing protein</fullName>
    </recommendedName>
</protein>
<sequence length="77" mass="9018">VTLRKLTFQDMAIDFTLEEWECLDQVSGNCTGKRISFQNPLSTLRVLPDLGIFLEQRKHLWNVRRMETTATYPGRCE</sequence>
<evidence type="ECO:0000313" key="2">
    <source>
        <dbReference type="Ensembl" id="ENSCHIP00010026771.1"/>
    </source>
</evidence>
<dbReference type="Ensembl" id="ENSCHIT00010037794.1">
    <property type="protein sequence ID" value="ENSCHIP00010026771.1"/>
    <property type="gene ID" value="ENSCHIG00010019889.1"/>
</dbReference>
<organism evidence="2">
    <name type="scientific">Capra hircus</name>
    <name type="common">Goat</name>
    <dbReference type="NCBI Taxonomy" id="9925"/>
    <lineage>
        <taxon>Eukaryota</taxon>
        <taxon>Metazoa</taxon>
        <taxon>Chordata</taxon>
        <taxon>Craniata</taxon>
        <taxon>Vertebrata</taxon>
        <taxon>Euteleostomi</taxon>
        <taxon>Mammalia</taxon>
        <taxon>Eutheria</taxon>
        <taxon>Laurasiatheria</taxon>
        <taxon>Artiodactyla</taxon>
        <taxon>Ruminantia</taxon>
        <taxon>Pecora</taxon>
        <taxon>Bovidae</taxon>
        <taxon>Caprinae</taxon>
        <taxon>Capra</taxon>
    </lineage>
</organism>
<dbReference type="SUPFAM" id="SSF109640">
    <property type="entry name" value="KRAB domain (Kruppel-associated box)"/>
    <property type="match status" value="1"/>
</dbReference>
<dbReference type="AlphaFoldDB" id="A0A8C2RCB0"/>
<dbReference type="InterPro" id="IPR001909">
    <property type="entry name" value="KRAB"/>
</dbReference>
<name>A0A8C2RCB0_CAPHI</name>
<reference evidence="2" key="2">
    <citation type="submission" date="2025-08" db="UniProtKB">
        <authorList>
            <consortium name="Ensembl"/>
        </authorList>
    </citation>
    <scope>IDENTIFICATION</scope>
</reference>
<dbReference type="Gene3D" id="6.10.140.140">
    <property type="match status" value="1"/>
</dbReference>